<proteinExistence type="predicted"/>
<evidence type="ECO:0000313" key="2">
    <source>
        <dbReference type="Proteomes" id="UP001420932"/>
    </source>
</evidence>
<sequence length="70" mass="8000">MGPTERWRTWGRVFREARDVIMLLIFDGPAVGSTLNSTTCSTVSVSLWDMVDDAFDDEYEMMGFRGFRGL</sequence>
<organism evidence="1 2">
    <name type="scientific">Stephania yunnanensis</name>
    <dbReference type="NCBI Taxonomy" id="152371"/>
    <lineage>
        <taxon>Eukaryota</taxon>
        <taxon>Viridiplantae</taxon>
        <taxon>Streptophyta</taxon>
        <taxon>Embryophyta</taxon>
        <taxon>Tracheophyta</taxon>
        <taxon>Spermatophyta</taxon>
        <taxon>Magnoliopsida</taxon>
        <taxon>Ranunculales</taxon>
        <taxon>Menispermaceae</taxon>
        <taxon>Menispermoideae</taxon>
        <taxon>Cissampelideae</taxon>
        <taxon>Stephania</taxon>
    </lineage>
</organism>
<keyword evidence="2" id="KW-1185">Reference proteome</keyword>
<dbReference type="EMBL" id="JBBNAF010000011">
    <property type="protein sequence ID" value="KAK9099480.1"/>
    <property type="molecule type" value="Genomic_DNA"/>
</dbReference>
<dbReference type="AlphaFoldDB" id="A0AAP0HX34"/>
<comment type="caution">
    <text evidence="1">The sequence shown here is derived from an EMBL/GenBank/DDBJ whole genome shotgun (WGS) entry which is preliminary data.</text>
</comment>
<reference evidence="1 2" key="1">
    <citation type="submission" date="2024-01" db="EMBL/GenBank/DDBJ databases">
        <title>Genome assemblies of Stephania.</title>
        <authorList>
            <person name="Yang L."/>
        </authorList>
    </citation>
    <scope>NUCLEOTIDE SEQUENCE [LARGE SCALE GENOMIC DNA]</scope>
    <source>
        <strain evidence="1">YNDBR</strain>
        <tissue evidence="1">Leaf</tissue>
    </source>
</reference>
<gene>
    <name evidence="1" type="ORF">Syun_026525</name>
</gene>
<protein>
    <submittedName>
        <fullName evidence="1">Uncharacterized protein</fullName>
    </submittedName>
</protein>
<name>A0AAP0HX34_9MAGN</name>
<evidence type="ECO:0000313" key="1">
    <source>
        <dbReference type="EMBL" id="KAK9099480.1"/>
    </source>
</evidence>
<accession>A0AAP0HX34</accession>
<dbReference type="Proteomes" id="UP001420932">
    <property type="component" value="Unassembled WGS sequence"/>
</dbReference>